<sequence>MLLSRHGILATFCWWSTLFWLPSVYSFTCNRSFRVIRRSLSRFSTSLLAEDDEWELSHGLLLSSFTDGLRNNVVAQEVLRRGLIRTLVLEAIRHVESIVQQSATFSPCCGPTNVAAWFCLEQLDEAISKLDDDIDDPLEVFWNCFTEKDYASLLPNTVLRVAYVPTAMYALRPESQNTSGKQRQRARADAKQRRDELFRLLQELMTHSQHDSMIPVQICTVDWDDGSVKQPQQSQYCPLDLATIPTQGKQVFNEWSPHLVYVQGGNTFWLHHCMKKGDWDKDLLQLRSNSFYIGSSAGAILTGRWMQTACWKEWDDPRVVPGMEDYAAWESVPGLQMMGDYSVFVHYEEEQWATKVEEKSREMEGGRRHLITLRDDQALFVNGRQRQVQILSNLVTSVEKEFASQL</sequence>
<evidence type="ECO:0000256" key="1">
    <source>
        <dbReference type="ARBA" id="ARBA00006534"/>
    </source>
</evidence>
<dbReference type="Pfam" id="PF03575">
    <property type="entry name" value="Peptidase_S51"/>
    <property type="match status" value="1"/>
</dbReference>
<keyword evidence="3" id="KW-0378">Hydrolase</keyword>
<dbReference type="InParanoid" id="A0A1Z5K6M2"/>
<keyword evidence="2" id="KW-0645">Protease</keyword>
<dbReference type="Proteomes" id="UP000198406">
    <property type="component" value="Unassembled WGS sequence"/>
</dbReference>
<comment type="similarity">
    <text evidence="1">Belongs to the peptidase S51 family.</text>
</comment>
<comment type="caution">
    <text evidence="5">The sequence shown here is derived from an EMBL/GenBank/DDBJ whole genome shotgun (WGS) entry which is preliminary data.</text>
</comment>
<keyword evidence="4" id="KW-0720">Serine protease</keyword>
<dbReference type="PANTHER" id="PTHR20842">
    <property type="entry name" value="PROTEASE S51 ALPHA-ASPARTYL DIPEPTIDASE"/>
    <property type="match status" value="1"/>
</dbReference>
<protein>
    <submittedName>
        <fullName evidence="5">Uncharacterized protein</fullName>
    </submittedName>
</protein>
<evidence type="ECO:0000313" key="6">
    <source>
        <dbReference type="Proteomes" id="UP000198406"/>
    </source>
</evidence>
<evidence type="ECO:0000256" key="2">
    <source>
        <dbReference type="ARBA" id="ARBA00022670"/>
    </source>
</evidence>
<dbReference type="OrthoDB" id="41623at2759"/>
<evidence type="ECO:0000256" key="3">
    <source>
        <dbReference type="ARBA" id="ARBA00022801"/>
    </source>
</evidence>
<accession>A0A1Z5K6M2</accession>
<reference evidence="5 6" key="1">
    <citation type="journal article" date="2015" name="Plant Cell">
        <title>Oil accumulation by the oleaginous diatom Fistulifera solaris as revealed by the genome and transcriptome.</title>
        <authorList>
            <person name="Tanaka T."/>
            <person name="Maeda Y."/>
            <person name="Veluchamy A."/>
            <person name="Tanaka M."/>
            <person name="Abida H."/>
            <person name="Marechal E."/>
            <person name="Bowler C."/>
            <person name="Muto M."/>
            <person name="Sunaga Y."/>
            <person name="Tanaka M."/>
            <person name="Yoshino T."/>
            <person name="Taniguchi T."/>
            <person name="Fukuda Y."/>
            <person name="Nemoto M."/>
            <person name="Matsumoto M."/>
            <person name="Wong P.S."/>
            <person name="Aburatani S."/>
            <person name="Fujibuchi W."/>
        </authorList>
    </citation>
    <scope>NUCLEOTIDE SEQUENCE [LARGE SCALE GENOMIC DNA]</scope>
    <source>
        <strain evidence="5 6">JPCC DA0580</strain>
    </source>
</reference>
<dbReference type="GO" id="GO:0006508">
    <property type="term" value="P:proteolysis"/>
    <property type="evidence" value="ECO:0007669"/>
    <property type="project" value="UniProtKB-KW"/>
</dbReference>
<gene>
    <name evidence="5" type="ORF">FisN_30Hh067</name>
</gene>
<keyword evidence="6" id="KW-1185">Reference proteome</keyword>
<name>A0A1Z5K6M2_FISSO</name>
<dbReference type="PANTHER" id="PTHR20842:SF0">
    <property type="entry name" value="ALPHA-ASPARTYL DIPEPTIDASE"/>
    <property type="match status" value="1"/>
</dbReference>
<evidence type="ECO:0000313" key="5">
    <source>
        <dbReference type="EMBL" id="GAX21866.1"/>
    </source>
</evidence>
<dbReference type="InterPro" id="IPR005320">
    <property type="entry name" value="Peptidase_S51"/>
</dbReference>
<dbReference type="Gene3D" id="3.40.50.880">
    <property type="match status" value="1"/>
</dbReference>
<proteinExistence type="inferred from homology"/>
<dbReference type="AlphaFoldDB" id="A0A1Z5K6M2"/>
<organism evidence="5 6">
    <name type="scientific">Fistulifera solaris</name>
    <name type="common">Oleaginous diatom</name>
    <dbReference type="NCBI Taxonomy" id="1519565"/>
    <lineage>
        <taxon>Eukaryota</taxon>
        <taxon>Sar</taxon>
        <taxon>Stramenopiles</taxon>
        <taxon>Ochrophyta</taxon>
        <taxon>Bacillariophyta</taxon>
        <taxon>Bacillariophyceae</taxon>
        <taxon>Bacillariophycidae</taxon>
        <taxon>Naviculales</taxon>
        <taxon>Naviculaceae</taxon>
        <taxon>Fistulifera</taxon>
    </lineage>
</organism>
<dbReference type="EMBL" id="BDSP01000173">
    <property type="protein sequence ID" value="GAX21866.1"/>
    <property type="molecule type" value="Genomic_DNA"/>
</dbReference>
<dbReference type="GO" id="GO:0008236">
    <property type="term" value="F:serine-type peptidase activity"/>
    <property type="evidence" value="ECO:0007669"/>
    <property type="project" value="UniProtKB-KW"/>
</dbReference>
<dbReference type="InterPro" id="IPR029062">
    <property type="entry name" value="Class_I_gatase-like"/>
</dbReference>
<evidence type="ECO:0000256" key="4">
    <source>
        <dbReference type="ARBA" id="ARBA00022825"/>
    </source>
</evidence>